<dbReference type="PROSITE" id="PS52050">
    <property type="entry name" value="WYL"/>
    <property type="match status" value="1"/>
</dbReference>
<dbReference type="InterPro" id="IPR057727">
    <property type="entry name" value="WCX_dom"/>
</dbReference>
<dbReference type="InterPro" id="IPR051534">
    <property type="entry name" value="CBASS_pafABC_assoc_protein"/>
</dbReference>
<sequence length="339" mass="39284">MPMNNRKRLLMVMNVLRTETDGDHPLTMSELKRIIEDASGEGLGATALRDDLKFLEQSDDFPVDTYLETNGLPKQYFYDSRLFNLNELRLLIDAVTSARFITKNETSSMIDKLHQLTSTHQSDQLTNHLKVDDLVKSDNQHIKYYIFHIHQAISASKAITFQYGRYNTAKKFVLSRDGTPYTINPYELIWNNDYYYLLGKNPGSGNLRHFRVDRMKNVRPSDETFFRDPSFDATDYLGKLFHMYSGKDEIIEIVFDNHLINVIIDRFGTNVHVTAYNETSFLLKTRATVSEGLLRWVLTWGSDAKVLKPNSLVEKMQSEAEKMRALYFEESGVNMDPFQ</sequence>
<dbReference type="InterPro" id="IPR026881">
    <property type="entry name" value="WYL_dom"/>
</dbReference>
<evidence type="ECO:0000259" key="2">
    <source>
        <dbReference type="Pfam" id="PF25583"/>
    </source>
</evidence>
<reference evidence="3 4" key="1">
    <citation type="submission" date="2017-10" db="EMBL/GenBank/DDBJ databases">
        <title>Bacillus sp. nov., a halophilic bacterium isolated from a Keqin Lake.</title>
        <authorList>
            <person name="Wang H."/>
        </authorList>
    </citation>
    <scope>NUCLEOTIDE SEQUENCE [LARGE SCALE GENOMIC DNA]</scope>
    <source>
        <strain evidence="3 4">KQ-12</strain>
    </source>
</reference>
<dbReference type="Pfam" id="PF25583">
    <property type="entry name" value="WCX"/>
    <property type="match status" value="1"/>
</dbReference>
<evidence type="ECO:0000313" key="4">
    <source>
        <dbReference type="Proteomes" id="UP000248214"/>
    </source>
</evidence>
<organism evidence="3 4">
    <name type="scientific">Salipaludibacillus keqinensis</name>
    <dbReference type="NCBI Taxonomy" id="2045207"/>
    <lineage>
        <taxon>Bacteria</taxon>
        <taxon>Bacillati</taxon>
        <taxon>Bacillota</taxon>
        <taxon>Bacilli</taxon>
        <taxon>Bacillales</taxon>
        <taxon>Bacillaceae</taxon>
    </lineage>
</organism>
<protein>
    <submittedName>
        <fullName evidence="3">WYL domain-containing protein</fullName>
    </submittedName>
</protein>
<name>A0A323TMK0_9BACI</name>
<dbReference type="Pfam" id="PF13280">
    <property type="entry name" value="WYL"/>
    <property type="match status" value="1"/>
</dbReference>
<keyword evidence="4" id="KW-1185">Reference proteome</keyword>
<dbReference type="Proteomes" id="UP000248214">
    <property type="component" value="Unassembled WGS sequence"/>
</dbReference>
<evidence type="ECO:0000313" key="3">
    <source>
        <dbReference type="EMBL" id="PYZ94877.1"/>
    </source>
</evidence>
<proteinExistence type="predicted"/>
<dbReference type="EMBL" id="PDOD01000001">
    <property type="protein sequence ID" value="PYZ94877.1"/>
    <property type="molecule type" value="Genomic_DNA"/>
</dbReference>
<accession>A0A323TMK0</accession>
<dbReference type="PANTHER" id="PTHR34580:SF1">
    <property type="entry name" value="PROTEIN PAFC"/>
    <property type="match status" value="1"/>
</dbReference>
<feature type="domain" description="WCX" evidence="2">
    <location>
        <begin position="252"/>
        <end position="323"/>
    </location>
</feature>
<dbReference type="RefSeq" id="WP_110608510.1">
    <property type="nucleotide sequence ID" value="NZ_PDOD01000001.1"/>
</dbReference>
<comment type="caution">
    <text evidence="3">The sequence shown here is derived from an EMBL/GenBank/DDBJ whole genome shotgun (WGS) entry which is preliminary data.</text>
</comment>
<dbReference type="PANTHER" id="PTHR34580">
    <property type="match status" value="1"/>
</dbReference>
<dbReference type="AlphaFoldDB" id="A0A323TMK0"/>
<evidence type="ECO:0000259" key="1">
    <source>
        <dbReference type="Pfam" id="PF13280"/>
    </source>
</evidence>
<dbReference type="OrthoDB" id="9772503at2"/>
<feature type="domain" description="WYL" evidence="1">
    <location>
        <begin position="148"/>
        <end position="219"/>
    </location>
</feature>
<gene>
    <name evidence="3" type="ORF">CR194_04955</name>
</gene>